<name>A0ABS6BNN0_9SPHN</name>
<comment type="caution">
    <text evidence="1">The sequence shown here is derived from an EMBL/GenBank/DDBJ whole genome shotgun (WGS) entry which is preliminary data.</text>
</comment>
<keyword evidence="2" id="KW-1185">Reference proteome</keyword>
<evidence type="ECO:0000313" key="1">
    <source>
        <dbReference type="EMBL" id="MBU3078996.1"/>
    </source>
</evidence>
<reference evidence="1 2" key="1">
    <citation type="submission" date="2021-06" db="EMBL/GenBank/DDBJ databases">
        <title>Sphingomonas sp. XMGL2, whole genome shotgun sequencing project.</title>
        <authorList>
            <person name="Zhao G."/>
            <person name="Shen L."/>
        </authorList>
    </citation>
    <scope>NUCLEOTIDE SEQUENCE [LARGE SCALE GENOMIC DNA]</scope>
    <source>
        <strain evidence="1 2">XMGL2</strain>
    </source>
</reference>
<protein>
    <recommendedName>
        <fullName evidence="3">WYL domain-containing protein</fullName>
    </recommendedName>
</protein>
<sequence length="93" mass="10517">MFFRGSRYETIAEAEIAGPDGRTIRYKRMRFVPQTQGRPGEKVLDGDRPDLVAYRALGDPEQYWRLCDVNRVIAPADLTAPPGRRLLSPARNG</sequence>
<accession>A0ABS6BNN0</accession>
<evidence type="ECO:0000313" key="2">
    <source>
        <dbReference type="Proteomes" id="UP000776276"/>
    </source>
</evidence>
<organism evidence="1 2">
    <name type="scientific">Sphingomonas quercus</name>
    <dbReference type="NCBI Taxonomy" id="2842451"/>
    <lineage>
        <taxon>Bacteria</taxon>
        <taxon>Pseudomonadati</taxon>
        <taxon>Pseudomonadota</taxon>
        <taxon>Alphaproteobacteria</taxon>
        <taxon>Sphingomonadales</taxon>
        <taxon>Sphingomonadaceae</taxon>
        <taxon>Sphingomonas</taxon>
    </lineage>
</organism>
<gene>
    <name evidence="1" type="ORF">KOF26_14130</name>
</gene>
<dbReference type="RefSeq" id="WP_216326255.1">
    <property type="nucleotide sequence ID" value="NZ_JAHKRT010000007.1"/>
</dbReference>
<proteinExistence type="predicted"/>
<dbReference type="Proteomes" id="UP000776276">
    <property type="component" value="Unassembled WGS sequence"/>
</dbReference>
<evidence type="ECO:0008006" key="3">
    <source>
        <dbReference type="Google" id="ProtNLM"/>
    </source>
</evidence>
<dbReference type="EMBL" id="JAHKRT010000007">
    <property type="protein sequence ID" value="MBU3078996.1"/>
    <property type="molecule type" value="Genomic_DNA"/>
</dbReference>